<gene>
    <name evidence="7" type="primary">mipA</name>
    <name evidence="7" type="ORF">JSE7799_00438</name>
</gene>
<dbReference type="GO" id="GO:0009279">
    <property type="term" value="C:cell outer membrane"/>
    <property type="evidence" value="ECO:0007669"/>
    <property type="project" value="UniProtKB-SubCell"/>
</dbReference>
<evidence type="ECO:0000313" key="8">
    <source>
        <dbReference type="Proteomes" id="UP000049455"/>
    </source>
</evidence>
<feature type="signal peptide" evidence="6">
    <location>
        <begin position="1"/>
        <end position="20"/>
    </location>
</feature>
<dbReference type="EMBL" id="CYPR01000021">
    <property type="protein sequence ID" value="CUH18468.1"/>
    <property type="molecule type" value="Genomic_DNA"/>
</dbReference>
<comment type="subcellular location">
    <subcellularLocation>
        <location evidence="1">Cell outer membrane</location>
    </subcellularLocation>
</comment>
<sequence>MPRIIAPLAALLALTTAAHAQDADGTALRALGDPVMATQARGGPAIGFTLGAGVSSKPEYFGAGDNEAGAALTGELNYLRLGGYTFGNPDPLFQPQGFGVSGSFRYIGERDGSDELAGLDDVDAALEIGAGLSYATPVYEVFGNVRYGVIGHESFVGEVGADLFARPNDRLTLSLGPRALFGDDGYAETYFGVAADEAAASRYNAFDAGGGLVSTGVEFGASYRLNETWGVDASVTYDVLRNDAADSPITDDDESVSASIGITRRFTLGF</sequence>
<dbReference type="PANTHER" id="PTHR38776">
    <property type="entry name" value="MLTA-INTERACTING PROTEIN-RELATED"/>
    <property type="match status" value="1"/>
</dbReference>
<evidence type="ECO:0000256" key="2">
    <source>
        <dbReference type="ARBA" id="ARBA00005722"/>
    </source>
</evidence>
<evidence type="ECO:0000256" key="3">
    <source>
        <dbReference type="ARBA" id="ARBA00022729"/>
    </source>
</evidence>
<dbReference type="Proteomes" id="UP000049455">
    <property type="component" value="Unassembled WGS sequence"/>
</dbReference>
<feature type="chain" id="PRO_5005810129" evidence="6">
    <location>
        <begin position="21"/>
        <end position="270"/>
    </location>
</feature>
<evidence type="ECO:0000256" key="1">
    <source>
        <dbReference type="ARBA" id="ARBA00004442"/>
    </source>
</evidence>
<name>A0A0M7B6X8_9RHOB</name>
<dbReference type="Pfam" id="PF06629">
    <property type="entry name" value="MipA"/>
    <property type="match status" value="1"/>
</dbReference>
<protein>
    <submittedName>
        <fullName evidence="7">MltA-interacting protein</fullName>
    </submittedName>
</protein>
<dbReference type="AlphaFoldDB" id="A0A0M7B6X8"/>
<evidence type="ECO:0000313" key="7">
    <source>
        <dbReference type="EMBL" id="CUH18468.1"/>
    </source>
</evidence>
<evidence type="ECO:0000256" key="6">
    <source>
        <dbReference type="SAM" id="SignalP"/>
    </source>
</evidence>
<comment type="similarity">
    <text evidence="2">Belongs to the MipA/OmpV family.</text>
</comment>
<dbReference type="PANTHER" id="PTHR38776:SF1">
    <property type="entry name" value="MLTA-INTERACTING PROTEIN-RELATED"/>
    <property type="match status" value="1"/>
</dbReference>
<proteinExistence type="inferred from homology"/>
<keyword evidence="4" id="KW-0472">Membrane</keyword>
<dbReference type="InterPro" id="IPR010583">
    <property type="entry name" value="MipA"/>
</dbReference>
<organism evidence="7 8">
    <name type="scientific">Jannaschia seosinensis</name>
    <dbReference type="NCBI Taxonomy" id="313367"/>
    <lineage>
        <taxon>Bacteria</taxon>
        <taxon>Pseudomonadati</taxon>
        <taxon>Pseudomonadota</taxon>
        <taxon>Alphaproteobacteria</taxon>
        <taxon>Rhodobacterales</taxon>
        <taxon>Roseobacteraceae</taxon>
        <taxon>Jannaschia</taxon>
    </lineage>
</organism>
<evidence type="ECO:0000256" key="5">
    <source>
        <dbReference type="ARBA" id="ARBA00023237"/>
    </source>
</evidence>
<reference evidence="7 8" key="1">
    <citation type="submission" date="2015-09" db="EMBL/GenBank/DDBJ databases">
        <authorList>
            <person name="Jackson K.R."/>
            <person name="Lunt B.L."/>
            <person name="Fisher J.N.B."/>
            <person name="Gardner A.V."/>
            <person name="Bailey M.E."/>
            <person name="Deus L.M."/>
            <person name="Earl A.S."/>
            <person name="Gibby P.D."/>
            <person name="Hartmann K.A."/>
            <person name="Liu J.E."/>
            <person name="Manci A.M."/>
            <person name="Nielsen D.A."/>
            <person name="Solomon M.B."/>
            <person name="Breakwell D.P."/>
            <person name="Burnett S.H."/>
            <person name="Grose J.H."/>
        </authorList>
    </citation>
    <scope>NUCLEOTIDE SEQUENCE [LARGE SCALE GENOMIC DNA]</scope>
    <source>
        <strain evidence="7 8">CECT 7799</strain>
    </source>
</reference>
<keyword evidence="5" id="KW-0998">Cell outer membrane</keyword>
<evidence type="ECO:0000256" key="4">
    <source>
        <dbReference type="ARBA" id="ARBA00023136"/>
    </source>
</evidence>
<keyword evidence="3 6" id="KW-0732">Signal</keyword>
<dbReference type="STRING" id="313367.JSE7799_00438"/>
<accession>A0A0M7B6X8</accession>
<keyword evidence="8" id="KW-1185">Reference proteome</keyword>